<dbReference type="Proteomes" id="UP000822688">
    <property type="component" value="Chromosome 3"/>
</dbReference>
<feature type="transmembrane region" description="Helical" evidence="6">
    <location>
        <begin position="79"/>
        <end position="99"/>
    </location>
</feature>
<keyword evidence="8" id="KW-1185">Reference proteome</keyword>
<comment type="caution">
    <text evidence="7">The sequence shown here is derived from an EMBL/GenBank/DDBJ whole genome shotgun (WGS) entry which is preliminary data.</text>
</comment>
<evidence type="ECO:0000256" key="1">
    <source>
        <dbReference type="ARBA" id="ARBA00004141"/>
    </source>
</evidence>
<accession>A0A8T0IQK2</accession>
<dbReference type="Gene3D" id="1.20.1530.20">
    <property type="match status" value="1"/>
</dbReference>
<dbReference type="PANTHER" id="PTHR31419:SF1">
    <property type="entry name" value="PROTEIN PIN-LIKES 6"/>
    <property type="match status" value="1"/>
</dbReference>
<keyword evidence="5" id="KW-0927">Auxin signaling pathway</keyword>
<feature type="transmembrane region" description="Helical" evidence="6">
    <location>
        <begin position="346"/>
        <end position="367"/>
    </location>
</feature>
<dbReference type="GO" id="GO:0016020">
    <property type="term" value="C:membrane"/>
    <property type="evidence" value="ECO:0007669"/>
    <property type="project" value="UniProtKB-SubCell"/>
</dbReference>
<keyword evidence="2 6" id="KW-0812">Transmembrane</keyword>
<evidence type="ECO:0000256" key="6">
    <source>
        <dbReference type="SAM" id="Phobius"/>
    </source>
</evidence>
<reference evidence="7" key="1">
    <citation type="submission" date="2020-06" db="EMBL/GenBank/DDBJ databases">
        <title>WGS assembly of Ceratodon purpureus strain R40.</title>
        <authorList>
            <person name="Carey S.B."/>
            <person name="Jenkins J."/>
            <person name="Shu S."/>
            <person name="Lovell J.T."/>
            <person name="Sreedasyam A."/>
            <person name="Maumus F."/>
            <person name="Tiley G.P."/>
            <person name="Fernandez-Pozo N."/>
            <person name="Barry K."/>
            <person name="Chen C."/>
            <person name="Wang M."/>
            <person name="Lipzen A."/>
            <person name="Daum C."/>
            <person name="Saski C.A."/>
            <person name="Payton A.C."/>
            <person name="Mcbreen J.C."/>
            <person name="Conrad R.E."/>
            <person name="Kollar L.M."/>
            <person name="Olsson S."/>
            <person name="Huttunen S."/>
            <person name="Landis J.B."/>
            <person name="Wickett N.J."/>
            <person name="Johnson M.G."/>
            <person name="Rensing S.A."/>
            <person name="Grimwood J."/>
            <person name="Schmutz J."/>
            <person name="Mcdaniel S.F."/>
        </authorList>
    </citation>
    <scope>NUCLEOTIDE SEQUENCE</scope>
    <source>
        <strain evidence="7">R40</strain>
    </source>
</reference>
<feature type="transmembrane region" description="Helical" evidence="6">
    <location>
        <begin position="313"/>
        <end position="334"/>
    </location>
</feature>
<evidence type="ECO:0000313" key="7">
    <source>
        <dbReference type="EMBL" id="KAG0584888.1"/>
    </source>
</evidence>
<evidence type="ECO:0000256" key="2">
    <source>
        <dbReference type="ARBA" id="ARBA00022692"/>
    </source>
</evidence>
<feature type="transmembrane region" description="Helical" evidence="6">
    <location>
        <begin position="281"/>
        <end position="301"/>
    </location>
</feature>
<dbReference type="InterPro" id="IPR039305">
    <property type="entry name" value="PILS2/6"/>
</dbReference>
<gene>
    <name evidence="7" type="ORF">KC19_3G242800</name>
</gene>
<feature type="transmembrane region" description="Helical" evidence="6">
    <location>
        <begin position="38"/>
        <end position="59"/>
    </location>
</feature>
<organism evidence="7 8">
    <name type="scientific">Ceratodon purpureus</name>
    <name type="common">Fire moss</name>
    <name type="synonym">Dicranum purpureum</name>
    <dbReference type="NCBI Taxonomy" id="3225"/>
    <lineage>
        <taxon>Eukaryota</taxon>
        <taxon>Viridiplantae</taxon>
        <taxon>Streptophyta</taxon>
        <taxon>Embryophyta</taxon>
        <taxon>Bryophyta</taxon>
        <taxon>Bryophytina</taxon>
        <taxon>Bryopsida</taxon>
        <taxon>Dicranidae</taxon>
        <taxon>Pseudoditrichales</taxon>
        <taxon>Ditrichaceae</taxon>
        <taxon>Ceratodon</taxon>
    </lineage>
</organism>
<name>A0A8T0IQK2_CERPU</name>
<keyword evidence="4 6" id="KW-0472">Membrane</keyword>
<feature type="transmembrane region" description="Helical" evidence="6">
    <location>
        <begin position="6"/>
        <end position="26"/>
    </location>
</feature>
<sequence>MSYRWYMPLNVFLSFAIGASIGLIVVKYTRPTCNLENLTIACCAAGNTGNVPLVLIPGICEEDDNPFGENLSCSLNGVAYVSFGMWMATLLVWTFIYNLMIPIKINIREGSTEECKLNNIENLNKSNDIKATNEPSHGQISNYNNNNLSNDATSTTLPQIDDSSNEKNHLLQVPNQYVSLFNSIETAPFVATFQNLWMNASNKFSLRQVFTPPTTAAVVALIIGCCSPLKSTIIGHHAPLRFLTECLDILGEATIPCMNLILGGNLIEGISGKGMKVQTTIGVLLTRFLFLPIIGFGLVNSVDSLKLIPNDPLFQFVLLLQFCMPTAINVGTIAQLHGNGEIETSMILFWSYTSSIVLLTVWIMFFLSRV</sequence>
<dbReference type="EMBL" id="CM026423">
    <property type="protein sequence ID" value="KAG0584888.1"/>
    <property type="molecule type" value="Genomic_DNA"/>
</dbReference>
<dbReference type="Pfam" id="PF03547">
    <property type="entry name" value="Mem_trans"/>
    <property type="match status" value="1"/>
</dbReference>
<dbReference type="GO" id="GO:0080162">
    <property type="term" value="P:endoplasmic reticulum to cytosol auxin transport"/>
    <property type="evidence" value="ECO:0007669"/>
    <property type="project" value="InterPro"/>
</dbReference>
<evidence type="ECO:0000256" key="5">
    <source>
        <dbReference type="ARBA" id="ARBA00023294"/>
    </source>
</evidence>
<protein>
    <submittedName>
        <fullName evidence="7">Uncharacterized protein</fullName>
    </submittedName>
</protein>
<evidence type="ECO:0000256" key="3">
    <source>
        <dbReference type="ARBA" id="ARBA00022989"/>
    </source>
</evidence>
<dbReference type="InterPro" id="IPR004776">
    <property type="entry name" value="Mem_transp_PIN-like"/>
</dbReference>
<dbReference type="AlphaFoldDB" id="A0A8T0IQK2"/>
<proteinExistence type="predicted"/>
<dbReference type="InterPro" id="IPR038770">
    <property type="entry name" value="Na+/solute_symporter_sf"/>
</dbReference>
<keyword evidence="3 6" id="KW-1133">Transmembrane helix</keyword>
<dbReference type="PANTHER" id="PTHR31419">
    <property type="entry name" value="PROTEIN PIN-LIKES 2"/>
    <property type="match status" value="1"/>
</dbReference>
<comment type="subcellular location">
    <subcellularLocation>
        <location evidence="1">Membrane</location>
        <topology evidence="1">Multi-pass membrane protein</topology>
    </subcellularLocation>
</comment>
<evidence type="ECO:0000256" key="4">
    <source>
        <dbReference type="ARBA" id="ARBA00023136"/>
    </source>
</evidence>
<dbReference type="GO" id="GO:0009734">
    <property type="term" value="P:auxin-activated signaling pathway"/>
    <property type="evidence" value="ECO:0007669"/>
    <property type="project" value="UniProtKB-KW"/>
</dbReference>
<evidence type="ECO:0000313" key="8">
    <source>
        <dbReference type="Proteomes" id="UP000822688"/>
    </source>
</evidence>